<dbReference type="PANTHER" id="PTHR37419:SF8">
    <property type="entry name" value="TOXIN YJJJ"/>
    <property type="match status" value="1"/>
</dbReference>
<organism evidence="6 7">
    <name type="scientific">Bradyrhizobium vignae</name>
    <dbReference type="NCBI Taxonomy" id="1549949"/>
    <lineage>
        <taxon>Bacteria</taxon>
        <taxon>Pseudomonadati</taxon>
        <taxon>Pseudomonadota</taxon>
        <taxon>Alphaproteobacteria</taxon>
        <taxon>Hyphomicrobiales</taxon>
        <taxon>Nitrobacteraceae</taxon>
        <taxon>Bradyrhizobium</taxon>
    </lineage>
</organism>
<protein>
    <submittedName>
        <fullName evidence="6">HipA domain protein</fullName>
    </submittedName>
</protein>
<name>A0A2U3Q8V6_9BRAD</name>
<feature type="domain" description="HipA-like C-terminal" evidence="4">
    <location>
        <begin position="170"/>
        <end position="386"/>
    </location>
</feature>
<gene>
    <name evidence="6" type="ORF">BRAD3257_7002</name>
</gene>
<keyword evidence="3" id="KW-0418">Kinase</keyword>
<evidence type="ECO:0000313" key="7">
    <source>
        <dbReference type="Proteomes" id="UP000246085"/>
    </source>
</evidence>
<dbReference type="GO" id="GO:0005829">
    <property type="term" value="C:cytosol"/>
    <property type="evidence" value="ECO:0007669"/>
    <property type="project" value="TreeGrafter"/>
</dbReference>
<dbReference type="InterPro" id="IPR017508">
    <property type="entry name" value="HipA_N1"/>
</dbReference>
<dbReference type="KEGG" id="bvz:BRAD3257_7002"/>
<dbReference type="RefSeq" id="WP_122405122.1">
    <property type="nucleotide sequence ID" value="NZ_LS398110.1"/>
</dbReference>
<evidence type="ECO:0000259" key="5">
    <source>
        <dbReference type="Pfam" id="PF13657"/>
    </source>
</evidence>
<dbReference type="Pfam" id="PF13657">
    <property type="entry name" value="Couple_hipA"/>
    <property type="match status" value="1"/>
</dbReference>
<accession>A0A2U3Q8V6</accession>
<dbReference type="GO" id="GO:0004674">
    <property type="term" value="F:protein serine/threonine kinase activity"/>
    <property type="evidence" value="ECO:0007669"/>
    <property type="project" value="TreeGrafter"/>
</dbReference>
<dbReference type="PANTHER" id="PTHR37419">
    <property type="entry name" value="SERINE/THREONINE-PROTEIN KINASE TOXIN HIPA"/>
    <property type="match status" value="1"/>
</dbReference>
<dbReference type="InterPro" id="IPR052028">
    <property type="entry name" value="HipA_Ser/Thr_kinase"/>
</dbReference>
<evidence type="ECO:0000313" key="6">
    <source>
        <dbReference type="EMBL" id="SPP97852.1"/>
    </source>
</evidence>
<dbReference type="InterPro" id="IPR012893">
    <property type="entry name" value="HipA-like_C"/>
</dbReference>
<proteinExistence type="inferred from homology"/>
<sequence length="426" mass="46777">MTSDPKFTEAYVWTWLPGQTKPVVAGLLSARGEQLLFNYGRSYIERKDAIALYQPELPLRSGILPLLAGLNMPSCIRDAAPDAWGRRVILNRKFGPRGKEIDAGSLDELSFLLESGSDRIGALDFQASPSAYVAREGEGASLDELLNAAALLEQGTPLTPELDRALFHVSSIGGARPKATITSDDKKFIAKFSSQTDLYSVVKAEFIAMRLAAAAGLRVAPVSLQRVAGKDILLIERFDRAKATGGWYRKAMVSALTLLELDEMMARYASYEQLATTIRHRFTEPKETLRELFSRIVFNVLCGNTDDHARNHAAFWDGANLTLTPAYDICPQSRTGGEATQAMLILGQDRHSQIALCLKGAPSFLLNEADAVAIVVHQIKTIKDRWSVVCDEAALGQVDRNLFWGRQFLNPYAFIGAPQAITSLIS</sequence>
<keyword evidence="2" id="KW-0808">Transferase</keyword>
<dbReference type="AlphaFoldDB" id="A0A2U3Q8V6"/>
<evidence type="ECO:0000259" key="4">
    <source>
        <dbReference type="Pfam" id="PF07804"/>
    </source>
</evidence>
<dbReference type="Pfam" id="PF07804">
    <property type="entry name" value="HipA_C"/>
    <property type="match status" value="1"/>
</dbReference>
<evidence type="ECO:0000256" key="2">
    <source>
        <dbReference type="ARBA" id="ARBA00022679"/>
    </source>
</evidence>
<comment type="similarity">
    <text evidence="1">Belongs to the HipA Ser/Thr kinase family.</text>
</comment>
<feature type="domain" description="HipA N-terminal subdomain 1" evidence="5">
    <location>
        <begin position="24"/>
        <end position="125"/>
    </location>
</feature>
<evidence type="ECO:0000256" key="1">
    <source>
        <dbReference type="ARBA" id="ARBA00010164"/>
    </source>
</evidence>
<evidence type="ECO:0000256" key="3">
    <source>
        <dbReference type="ARBA" id="ARBA00022777"/>
    </source>
</evidence>
<dbReference type="Proteomes" id="UP000246085">
    <property type="component" value="Chromosome BRAD3257"/>
</dbReference>
<reference evidence="6 7" key="1">
    <citation type="submission" date="2018-03" db="EMBL/GenBank/DDBJ databases">
        <authorList>
            <person name="Gully D."/>
        </authorList>
    </citation>
    <scope>NUCLEOTIDE SEQUENCE [LARGE SCALE GENOMIC DNA]</scope>
    <source>
        <strain evidence="6">ORS3257</strain>
    </source>
</reference>
<dbReference type="EMBL" id="LS398110">
    <property type="protein sequence ID" value="SPP97852.1"/>
    <property type="molecule type" value="Genomic_DNA"/>
</dbReference>